<organism evidence="1 2">
    <name type="scientific">Bacillus cereus</name>
    <dbReference type="NCBI Taxonomy" id="1396"/>
    <lineage>
        <taxon>Bacteria</taxon>
        <taxon>Bacillati</taxon>
        <taxon>Bacillota</taxon>
        <taxon>Bacilli</taxon>
        <taxon>Bacillales</taxon>
        <taxon>Bacillaceae</taxon>
        <taxon>Bacillus</taxon>
        <taxon>Bacillus cereus group</taxon>
    </lineage>
</organism>
<name>A0A2B9PT52_BACCE</name>
<accession>A0A2B9PT52</accession>
<dbReference type="EMBL" id="NUIL01000026">
    <property type="protein sequence ID" value="PGO25843.1"/>
    <property type="molecule type" value="Genomic_DNA"/>
</dbReference>
<comment type="caution">
    <text evidence="1">The sequence shown here is derived from an EMBL/GenBank/DDBJ whole genome shotgun (WGS) entry which is preliminary data.</text>
</comment>
<dbReference type="Proteomes" id="UP000223777">
    <property type="component" value="Unassembled WGS sequence"/>
</dbReference>
<evidence type="ECO:0000313" key="1">
    <source>
        <dbReference type="EMBL" id="PGO25843.1"/>
    </source>
</evidence>
<reference evidence="1 2" key="1">
    <citation type="submission" date="2017-09" db="EMBL/GenBank/DDBJ databases">
        <title>Large-scale bioinformatics analysis of Bacillus genomes uncovers conserved roles of natural products in bacterial physiology.</title>
        <authorList>
            <consortium name="Agbiome Team Llc"/>
            <person name="Bleich R.M."/>
            <person name="Grubbs K.J."/>
            <person name="Santa Maria K.C."/>
            <person name="Allen S.E."/>
            <person name="Farag S."/>
            <person name="Shank E.A."/>
            <person name="Bowers A."/>
        </authorList>
    </citation>
    <scope>NUCLEOTIDE SEQUENCE [LARGE SCALE GENOMIC DNA]</scope>
    <source>
        <strain evidence="1 2">AFS050027</strain>
    </source>
</reference>
<evidence type="ECO:0000313" key="2">
    <source>
        <dbReference type="Proteomes" id="UP000223777"/>
    </source>
</evidence>
<dbReference type="RefSeq" id="WP_098765502.1">
    <property type="nucleotide sequence ID" value="NZ_NUIL01000026.1"/>
</dbReference>
<gene>
    <name evidence="1" type="ORF">CN984_18470</name>
</gene>
<sequence length="64" mass="7603">MRTSPCFGPTYCNDLEGNKYLCRFEHYEVESRFEGEPPEWKADIVEVMQIIHIYKCWGKGIKTK</sequence>
<dbReference type="AlphaFoldDB" id="A0A2B9PT52"/>
<protein>
    <submittedName>
        <fullName evidence="1">Uncharacterized protein</fullName>
    </submittedName>
</protein>
<proteinExistence type="predicted"/>